<reference evidence="1" key="1">
    <citation type="submission" date="2018-07" db="EMBL/GenBank/DDBJ databases">
        <title>Complete genome sequence of Sphingomonas bisphenolicum strain AO1, a bisphenol A degradative bacterium isolated from Japanese farm field.</title>
        <authorList>
            <person name="Murakami M."/>
            <person name="Koh M."/>
            <person name="Koba S."/>
            <person name="Matsumura Y."/>
        </authorList>
    </citation>
    <scope>NUCLEOTIDE SEQUENCE</scope>
    <source>
        <strain evidence="1">AO1</strain>
    </source>
</reference>
<sequence>MTLFELVKLALDELYAEGSAIYGSALDAEIKKRMAYLSMCYGSLNNMSRTPIDYKDPATRFAYVYKYTASHGDYVVQALQSVPVAVFPSSNTRLSCIGGGPGSDIVGVIKFIADSGIKLDRLTCYLVDGEQAWADTWTEIGDALSASVPVNVNFQPLDVTQPSTWSSQKKFLSADLFTLSYFVSEVMAFDQTGVVTQFWKMLFDEAKSGAKFVYVDNGHSDFNEYFDYQWSKARSDVKCLYSFDNNRMLPRFSEQTDSVAIYKAKFGQSPKVQSYLSIRILEKS</sequence>
<proteinExistence type="predicted"/>
<accession>A0ABN5WGT1</accession>
<evidence type="ECO:0008006" key="3">
    <source>
        <dbReference type="Google" id="ProtNLM"/>
    </source>
</evidence>
<dbReference type="Proteomes" id="UP001059971">
    <property type="component" value="Chromosome 1"/>
</dbReference>
<evidence type="ECO:0000313" key="1">
    <source>
        <dbReference type="EMBL" id="BBF71058.1"/>
    </source>
</evidence>
<organism evidence="1 2">
    <name type="scientific">Sphingomonas bisphenolicum</name>
    <dbReference type="NCBI Taxonomy" id="296544"/>
    <lineage>
        <taxon>Bacteria</taxon>
        <taxon>Pseudomonadati</taxon>
        <taxon>Pseudomonadota</taxon>
        <taxon>Alphaproteobacteria</taxon>
        <taxon>Sphingomonadales</taxon>
        <taxon>Sphingomonadaceae</taxon>
        <taxon>Sphingomonas</taxon>
    </lineage>
</organism>
<keyword evidence="2" id="KW-1185">Reference proteome</keyword>
<protein>
    <recommendedName>
        <fullName evidence="3">Class I SAM-dependent methyltransferase</fullName>
    </recommendedName>
</protein>
<gene>
    <name evidence="1" type="ORF">SBA_ch1_32580</name>
</gene>
<evidence type="ECO:0000313" key="2">
    <source>
        <dbReference type="Proteomes" id="UP001059971"/>
    </source>
</evidence>
<dbReference type="EMBL" id="AP018817">
    <property type="protein sequence ID" value="BBF71058.1"/>
    <property type="molecule type" value="Genomic_DNA"/>
</dbReference>
<name>A0ABN5WGT1_9SPHN</name>
<dbReference type="RefSeq" id="WP_261935196.1">
    <property type="nucleotide sequence ID" value="NZ_AP018817.1"/>
</dbReference>